<dbReference type="GO" id="GO:0005737">
    <property type="term" value="C:cytoplasm"/>
    <property type="evidence" value="ECO:0000318"/>
    <property type="project" value="GO_Central"/>
</dbReference>
<dbReference type="GO" id="GO:0009143">
    <property type="term" value="P:nucleoside triphosphate catabolic process"/>
    <property type="evidence" value="ECO:0000318"/>
    <property type="project" value="GO_Central"/>
</dbReference>
<dbReference type="Pfam" id="PF01725">
    <property type="entry name" value="Ham1p_like"/>
    <property type="match status" value="1"/>
</dbReference>
<evidence type="ECO:0000256" key="1">
    <source>
        <dbReference type="ARBA" id="ARBA00008023"/>
    </source>
</evidence>
<dbReference type="OrthoDB" id="6288734at2759"/>
<accession>A4DA51</accession>
<dbReference type="InterPro" id="IPR002637">
    <property type="entry name" value="RdgB/HAM1"/>
</dbReference>
<dbReference type="HOGENOM" id="CLU_1721919_0_0_1"/>
<dbReference type="RefSeq" id="XP_001481393.1">
    <property type="nucleotide sequence ID" value="XM_001481343.1"/>
</dbReference>
<dbReference type="Proteomes" id="UP000002530">
    <property type="component" value="Unassembled WGS sequence"/>
</dbReference>
<organism evidence="3 4">
    <name type="scientific">Aspergillus fumigatus (strain ATCC MYA-4609 / CBS 101355 / FGSC A1100 / Af293)</name>
    <name type="common">Neosartorya fumigata</name>
    <dbReference type="NCBI Taxonomy" id="330879"/>
    <lineage>
        <taxon>Eukaryota</taxon>
        <taxon>Fungi</taxon>
        <taxon>Dikarya</taxon>
        <taxon>Ascomycota</taxon>
        <taxon>Pezizomycotina</taxon>
        <taxon>Eurotiomycetes</taxon>
        <taxon>Eurotiomycetidae</taxon>
        <taxon>Eurotiales</taxon>
        <taxon>Aspergillaceae</taxon>
        <taxon>Aspergillus</taxon>
        <taxon>Aspergillus subgen. Fumigati</taxon>
    </lineage>
</organism>
<evidence type="ECO:0000313" key="4">
    <source>
        <dbReference type="Proteomes" id="UP000002530"/>
    </source>
</evidence>
<dbReference type="PANTHER" id="PTHR11067:SF9">
    <property type="entry name" value="INOSINE TRIPHOSPHATE PYROPHOSPHATASE"/>
    <property type="match status" value="1"/>
</dbReference>
<dbReference type="STRING" id="330879.A4DA51"/>
<dbReference type="InParanoid" id="A4DA51"/>
<proteinExistence type="inferred from homology"/>
<dbReference type="eggNOG" id="KOG3222">
    <property type="taxonomic scope" value="Eukaryota"/>
</dbReference>
<dbReference type="KEGG" id="afm:AFUA_8G00595"/>
<name>A4DA51_ASPFU</name>
<reference evidence="3 4" key="1">
    <citation type="journal article" date="2005" name="Nature">
        <title>Genomic sequence of the pathogenic and allergenic filamentous fungus Aspergillus fumigatus.</title>
        <authorList>
            <person name="Nierman W.C."/>
            <person name="Pain A."/>
            <person name="Anderson M.J."/>
            <person name="Wortman J.R."/>
            <person name="Kim H.S."/>
            <person name="Arroyo J."/>
            <person name="Berriman M."/>
            <person name="Abe K."/>
            <person name="Archer D.B."/>
            <person name="Bermejo C."/>
            <person name="Bennett J."/>
            <person name="Bowyer P."/>
            <person name="Chen D."/>
            <person name="Collins M."/>
            <person name="Coulsen R."/>
            <person name="Davies R."/>
            <person name="Dyer P.S."/>
            <person name="Farman M."/>
            <person name="Fedorova N."/>
            <person name="Fedorova N."/>
            <person name="Feldblyum T.V."/>
            <person name="Fischer R."/>
            <person name="Fosker N."/>
            <person name="Fraser A."/>
            <person name="Garcia J.L."/>
            <person name="Garcia M.J."/>
            <person name="Goble A."/>
            <person name="Goldman G.H."/>
            <person name="Gomi K."/>
            <person name="Griffith-Jones S."/>
            <person name="Gwilliam R."/>
            <person name="Haas B."/>
            <person name="Haas H."/>
            <person name="Harris D."/>
            <person name="Horiuchi H."/>
            <person name="Huang J."/>
            <person name="Humphray S."/>
            <person name="Jimenez J."/>
            <person name="Keller N."/>
            <person name="Khouri H."/>
            <person name="Kitamoto K."/>
            <person name="Kobayashi T."/>
            <person name="Konzack S."/>
            <person name="Kulkarni R."/>
            <person name="Kumagai T."/>
            <person name="Lafon A."/>
            <person name="Latge J.P."/>
            <person name="Li W."/>
            <person name="Lord A."/>
            <person name="Lu C."/>
            <person name="Majoros W.H."/>
            <person name="May G.S."/>
            <person name="Miller B.L."/>
            <person name="Mohamoud Y."/>
            <person name="Molina M."/>
            <person name="Monod M."/>
            <person name="Mouyna I."/>
            <person name="Mulligan S."/>
            <person name="Murphy L."/>
            <person name="O'Neil S."/>
            <person name="Paulsen I."/>
            <person name="Penalva M.A."/>
            <person name="Pertea M."/>
            <person name="Price C."/>
            <person name="Pritchard B.L."/>
            <person name="Quail M.A."/>
            <person name="Rabbinowitsch E."/>
            <person name="Rawlins N."/>
            <person name="Rajandream M.A."/>
            <person name="Reichard U."/>
            <person name="Renauld H."/>
            <person name="Robson G.D."/>
            <person name="Rodriguez de Cordoba S."/>
            <person name="Rodriguez-Pena J.M."/>
            <person name="Ronning C.M."/>
            <person name="Rutter S."/>
            <person name="Salzberg S.L."/>
            <person name="Sanchez M."/>
            <person name="Sanchez-Ferrero J.C."/>
            <person name="Saunders D."/>
            <person name="Seeger K."/>
            <person name="Squares R."/>
            <person name="Squares S."/>
            <person name="Takeuchi M."/>
            <person name="Tekaia F."/>
            <person name="Turner G."/>
            <person name="Vazquez de Aldana C.R."/>
            <person name="Weidman J."/>
            <person name="White O."/>
            <person name="Woodward J."/>
            <person name="Yu J.H."/>
            <person name="Fraser C."/>
            <person name="Galagan J.E."/>
            <person name="Asai K."/>
            <person name="Machida M."/>
            <person name="Hall N."/>
            <person name="Barrell B."/>
            <person name="Denning D.W."/>
        </authorList>
    </citation>
    <scope>NUCLEOTIDE SEQUENCE [LARGE SCALE GENOMIC DNA]</scope>
    <source>
        <strain evidence="3 4">Af293</strain>
    </source>
</reference>
<keyword evidence="4" id="KW-1185">Reference proteome</keyword>
<evidence type="ECO:0000313" key="3">
    <source>
        <dbReference type="EMBL" id="EBA27219.1"/>
    </source>
</evidence>
<dbReference type="FunFam" id="3.90.950.10:FF:000040">
    <property type="entry name" value="Ham1 family pyrophosphatase, putative"/>
    <property type="match status" value="1"/>
</dbReference>
<dbReference type="InterPro" id="IPR029001">
    <property type="entry name" value="ITPase-like_fam"/>
</dbReference>
<comment type="similarity">
    <text evidence="1">Belongs to the HAM1 NTPase family.</text>
</comment>
<dbReference type="Gene3D" id="3.90.950.10">
    <property type="match status" value="1"/>
</dbReference>
<comment type="caution">
    <text evidence="3">The sequence shown here is derived from an EMBL/GenBank/DDBJ whole genome shotgun (WGS) entry which is preliminary data.</text>
</comment>
<dbReference type="GO" id="GO:0047429">
    <property type="term" value="F:nucleoside triphosphate diphosphatase activity"/>
    <property type="evidence" value="ECO:0000318"/>
    <property type="project" value="GO_Central"/>
</dbReference>
<gene>
    <name evidence="3" type="ORF">AFUA_8G00595</name>
</gene>
<protein>
    <submittedName>
        <fullName evidence="3">Ham1 family pyrophosphatase, putative</fullName>
    </submittedName>
</protein>
<evidence type="ECO:0000256" key="2">
    <source>
        <dbReference type="ARBA" id="ARBA00022801"/>
    </source>
</evidence>
<dbReference type="AlphaFoldDB" id="A4DA51"/>
<dbReference type="EMBL" id="AAHF01000014">
    <property type="protein sequence ID" value="EBA27219.1"/>
    <property type="molecule type" value="Genomic_DNA"/>
</dbReference>
<dbReference type="PANTHER" id="PTHR11067">
    <property type="entry name" value="INOSINE TRIPHOSPHATE PYROPHOSPHATASE/HAM1 PROTEIN"/>
    <property type="match status" value="1"/>
</dbReference>
<sequence length="152" mass="16915">MPLTYKNTIPCAMIKAEQMKGPVLTEDSALEFLAINGLPGPYVYVTETLGLYAVQEFYSALEITDCVSFWLCAFSSRPGVEPVLFQGRVDSQTVTPRGSNGFAFDPIFEVQGRIRRDAQTKACQARSKNKVIYRWTTRISCQNCSARAQALS</sequence>
<keyword evidence="2" id="KW-0378">Hydrolase</keyword>
<dbReference type="SUPFAM" id="SSF52972">
    <property type="entry name" value="ITPase-like"/>
    <property type="match status" value="1"/>
</dbReference>
<dbReference type="GeneID" id="5077268"/>
<dbReference type="VEuPathDB" id="FungiDB:Afu8g00595"/>